<gene>
    <name evidence="1" type="ORF">CQA54_07070</name>
</gene>
<reference evidence="1 2" key="1">
    <citation type="submission" date="2018-04" db="EMBL/GenBank/DDBJ databases">
        <title>Novel Campyloabacter and Helicobacter Species and Strains.</title>
        <authorList>
            <person name="Mannion A.J."/>
            <person name="Shen Z."/>
            <person name="Fox J.G."/>
        </authorList>
    </citation>
    <scope>NUCLEOTIDE SEQUENCE [LARGE SCALE GENOMIC DNA]</scope>
    <source>
        <strain evidence="1 2">MIT 12-6600</strain>
    </source>
</reference>
<dbReference type="OrthoDB" id="5324405at2"/>
<name>A0A3D8IPB7_9HELI</name>
<comment type="caution">
    <text evidence="1">The sequence shown here is derived from an EMBL/GenBank/DDBJ whole genome shotgun (WGS) entry which is preliminary data.</text>
</comment>
<proteinExistence type="predicted"/>
<protein>
    <submittedName>
        <fullName evidence="1">Uncharacterized protein</fullName>
    </submittedName>
</protein>
<dbReference type="Proteomes" id="UP000256514">
    <property type="component" value="Unassembled WGS sequence"/>
</dbReference>
<evidence type="ECO:0000313" key="1">
    <source>
        <dbReference type="EMBL" id="RDU66454.1"/>
    </source>
</evidence>
<evidence type="ECO:0000313" key="2">
    <source>
        <dbReference type="Proteomes" id="UP000256514"/>
    </source>
</evidence>
<accession>A0A3D8IPB7</accession>
<dbReference type="RefSeq" id="WP_115571408.1">
    <property type="nucleotide sequence ID" value="NZ_NXLT01000006.1"/>
</dbReference>
<keyword evidence="2" id="KW-1185">Reference proteome</keyword>
<organism evidence="1 2">
    <name type="scientific">Helicobacter equorum</name>
    <dbReference type="NCBI Taxonomy" id="361872"/>
    <lineage>
        <taxon>Bacteria</taxon>
        <taxon>Pseudomonadati</taxon>
        <taxon>Campylobacterota</taxon>
        <taxon>Epsilonproteobacteria</taxon>
        <taxon>Campylobacterales</taxon>
        <taxon>Helicobacteraceae</taxon>
        <taxon>Helicobacter</taxon>
    </lineage>
</organism>
<dbReference type="AlphaFoldDB" id="A0A3D8IPB7"/>
<dbReference type="EMBL" id="NXLT01000006">
    <property type="protein sequence ID" value="RDU66454.1"/>
    <property type="molecule type" value="Genomic_DNA"/>
</dbReference>
<sequence length="218" mass="24968">MAEAKILEFKEVRQIDYKEPLNVTALLLKNRVVGTFYNTLAHINNLCIEQESMDPNAFPMILKINFGGYNIEYNAFIEGFSLGFTEDTREDFMRDFALFAGQVKGKNSIPPLWLGYTLEAFGFVYNSHPRFRGQNYYKPIVFRVDDDTFIQMAATTITGMSLSAIFGGNPEITELVNSLDYFANKASKYEQVAFGGKAVNEFWKGKHHKKKTLYNVMR</sequence>